<name>A0A8J3PZS2_9ACTN</name>
<reference evidence="2 3" key="1">
    <citation type="submission" date="2021-01" db="EMBL/GenBank/DDBJ databases">
        <title>Whole genome shotgun sequence of Planotetraspora kaengkrachanensis NBRC 104272.</title>
        <authorList>
            <person name="Komaki H."/>
            <person name="Tamura T."/>
        </authorList>
    </citation>
    <scope>NUCLEOTIDE SEQUENCE [LARGE SCALE GENOMIC DNA]</scope>
    <source>
        <strain evidence="2 3">NBRC 104272</strain>
    </source>
</reference>
<organism evidence="2 3">
    <name type="scientific">Planotetraspora kaengkrachanensis</name>
    <dbReference type="NCBI Taxonomy" id="575193"/>
    <lineage>
        <taxon>Bacteria</taxon>
        <taxon>Bacillati</taxon>
        <taxon>Actinomycetota</taxon>
        <taxon>Actinomycetes</taxon>
        <taxon>Streptosporangiales</taxon>
        <taxon>Streptosporangiaceae</taxon>
        <taxon>Planotetraspora</taxon>
    </lineage>
</organism>
<protein>
    <submittedName>
        <fullName evidence="2">Uncharacterized protein</fullName>
    </submittedName>
</protein>
<gene>
    <name evidence="2" type="ORF">Pka01_72480</name>
</gene>
<feature type="region of interest" description="Disordered" evidence="1">
    <location>
        <begin position="33"/>
        <end position="62"/>
    </location>
</feature>
<comment type="caution">
    <text evidence="2">The sequence shown here is derived from an EMBL/GenBank/DDBJ whole genome shotgun (WGS) entry which is preliminary data.</text>
</comment>
<evidence type="ECO:0000256" key="1">
    <source>
        <dbReference type="SAM" id="MobiDB-lite"/>
    </source>
</evidence>
<feature type="compositionally biased region" description="Basic and acidic residues" evidence="1">
    <location>
        <begin position="51"/>
        <end position="62"/>
    </location>
</feature>
<evidence type="ECO:0000313" key="3">
    <source>
        <dbReference type="Proteomes" id="UP000630097"/>
    </source>
</evidence>
<keyword evidence="3" id="KW-1185">Reference proteome</keyword>
<accession>A0A8J3PZS2</accession>
<sequence length="62" mass="6875">MAIRVSRVEITLLTCDNMPSARDLTEAWELPNVSFAPRDTGRRQGGSYLERASHSDKQPGAD</sequence>
<dbReference type="AlphaFoldDB" id="A0A8J3PZS2"/>
<proteinExistence type="predicted"/>
<dbReference type="Proteomes" id="UP000630097">
    <property type="component" value="Unassembled WGS sequence"/>
</dbReference>
<evidence type="ECO:0000313" key="2">
    <source>
        <dbReference type="EMBL" id="GIG84121.1"/>
    </source>
</evidence>
<dbReference type="EMBL" id="BONV01000048">
    <property type="protein sequence ID" value="GIG84121.1"/>
    <property type="molecule type" value="Genomic_DNA"/>
</dbReference>